<accession>A0A3M8AKG3</accession>
<gene>
    <name evidence="1" type="ORF">EDM57_22070</name>
</gene>
<dbReference type="AlphaFoldDB" id="A0A3M8AKG3"/>
<protein>
    <submittedName>
        <fullName evidence="1">Uncharacterized protein</fullName>
    </submittedName>
</protein>
<feature type="non-terminal residue" evidence="1">
    <location>
        <position position="145"/>
    </location>
</feature>
<evidence type="ECO:0000313" key="1">
    <source>
        <dbReference type="EMBL" id="RNB51710.1"/>
    </source>
</evidence>
<name>A0A3M8AKG3_9BACL</name>
<sequence>MVPEFQGFRLLPYILFRKWAMGSETPPKKQVCYLAIRKFFSYRREASRLFFKQTPSRRLGKAGVGTRGQHRPQHFSLFKQRACCAFPTRSFSGCFGGMLALGQITAKRGCPISPQNKKWAENRKVPVHFFSSFVSLLMKAVRRML</sequence>
<proteinExistence type="predicted"/>
<reference evidence="1 2" key="1">
    <citation type="submission" date="2018-10" db="EMBL/GenBank/DDBJ databases">
        <title>Phylogenomics of Brevibacillus.</title>
        <authorList>
            <person name="Dunlap C."/>
        </authorList>
    </citation>
    <scope>NUCLEOTIDE SEQUENCE [LARGE SCALE GENOMIC DNA]</scope>
    <source>
        <strain evidence="1 2">DSM 100115</strain>
    </source>
</reference>
<keyword evidence="2" id="KW-1185">Reference proteome</keyword>
<evidence type="ECO:0000313" key="2">
    <source>
        <dbReference type="Proteomes" id="UP000268829"/>
    </source>
</evidence>
<comment type="caution">
    <text evidence="1">The sequence shown here is derived from an EMBL/GenBank/DDBJ whole genome shotgun (WGS) entry which is preliminary data.</text>
</comment>
<organism evidence="1 2">
    <name type="scientific">Brevibacillus gelatini</name>
    <dbReference type="NCBI Taxonomy" id="1655277"/>
    <lineage>
        <taxon>Bacteria</taxon>
        <taxon>Bacillati</taxon>
        <taxon>Bacillota</taxon>
        <taxon>Bacilli</taxon>
        <taxon>Bacillales</taxon>
        <taxon>Paenibacillaceae</taxon>
        <taxon>Brevibacillus</taxon>
    </lineage>
</organism>
<dbReference type="Proteomes" id="UP000268829">
    <property type="component" value="Unassembled WGS sequence"/>
</dbReference>
<dbReference type="RefSeq" id="WP_211338296.1">
    <property type="nucleotide sequence ID" value="NZ_RHHS01000063.1"/>
</dbReference>
<dbReference type="EMBL" id="RHHS01000063">
    <property type="protein sequence ID" value="RNB51710.1"/>
    <property type="molecule type" value="Genomic_DNA"/>
</dbReference>